<dbReference type="Proteomes" id="UP000650616">
    <property type="component" value="Unassembled WGS sequence"/>
</dbReference>
<evidence type="ECO:0000256" key="4">
    <source>
        <dbReference type="ARBA" id="ARBA00023136"/>
    </source>
</evidence>
<organism evidence="7 8">
    <name type="scientific">Campylobacter californiensis</name>
    <dbReference type="NCBI Taxonomy" id="1032243"/>
    <lineage>
        <taxon>Bacteria</taxon>
        <taxon>Pseudomonadati</taxon>
        <taxon>Campylobacterota</taxon>
        <taxon>Epsilonproteobacteria</taxon>
        <taxon>Campylobacterales</taxon>
        <taxon>Campylobacteraceae</taxon>
        <taxon>Campylobacter</taxon>
    </lineage>
</organism>
<dbReference type="SUPFAM" id="SSF53850">
    <property type="entry name" value="Periplasmic binding protein-like II"/>
    <property type="match status" value="1"/>
</dbReference>
<evidence type="ECO:0000313" key="7">
    <source>
        <dbReference type="EMBL" id="MBE3607948.1"/>
    </source>
</evidence>
<comment type="subcellular location">
    <subcellularLocation>
        <location evidence="1">Membrane</location>
        <topology evidence="1">Lipid-anchor</topology>
    </subcellularLocation>
</comment>
<evidence type="ECO:0000256" key="1">
    <source>
        <dbReference type="ARBA" id="ARBA00004635"/>
    </source>
</evidence>
<comment type="similarity">
    <text evidence="2">Belongs to the NlpA lipoprotein family.</text>
</comment>
<evidence type="ECO:0000256" key="3">
    <source>
        <dbReference type="ARBA" id="ARBA00022729"/>
    </source>
</evidence>
<keyword evidence="5" id="KW-0564">Palmitate</keyword>
<dbReference type="AlphaFoldDB" id="A0AAW3ZVY0"/>
<comment type="caution">
    <text evidence="7">The sequence shown here is derived from an EMBL/GenBank/DDBJ whole genome shotgun (WGS) entry which is preliminary data.</text>
</comment>
<sequence>MKILTIISTAILALNLYGASGDKKIIVGVSPVPHAEILEFIKPNLKAQGYELVIQEINDYSIPNIATQNGDLDANFFQHLPYLEEQNKNRGLTLVRTVAVHVEPLGFYSKKIKNINELKDGATITIAHDPSNANRALKILEKAKLIELAPNISLATPHDIVKNPKNLKFLELEGAQIPRTLDEVDLAAISTNFILDIGLSVSKDALLLEDSDSPYANIVVTRAGNENNDKIKALNAAITTQEVKNFILDRYKGEVIPAF</sequence>
<reference evidence="7 8" key="1">
    <citation type="submission" date="2015-08" db="EMBL/GenBank/DDBJ databases">
        <title>Comparative genomics of the Campylobacter concisus group.</title>
        <authorList>
            <person name="Yee E."/>
            <person name="Chapman M.H."/>
            <person name="Huynh S."/>
            <person name="Bono J.L."/>
            <person name="On S.L."/>
            <person name="St Leger J."/>
            <person name="Foster G."/>
            <person name="Parker C.T."/>
            <person name="Miller W.G."/>
        </authorList>
    </citation>
    <scope>NUCLEOTIDE SEQUENCE [LARGE SCALE GENOMIC DNA]</scope>
    <source>
        <strain evidence="7 8">RM9337</strain>
    </source>
</reference>
<keyword evidence="8" id="KW-1185">Reference proteome</keyword>
<protein>
    <submittedName>
        <fullName evidence="7">MetQ/NlpA family ABC transporter substrate-binding protein</fullName>
    </submittedName>
</protein>
<dbReference type="RefSeq" id="WP_170000139.1">
    <property type="nucleotide sequence ID" value="NZ_CP012545.1"/>
</dbReference>
<proteinExistence type="inferred from homology"/>
<dbReference type="PANTHER" id="PTHR30429:SF0">
    <property type="entry name" value="METHIONINE-BINDING LIPOPROTEIN METQ"/>
    <property type="match status" value="1"/>
</dbReference>
<dbReference type="GO" id="GO:0016020">
    <property type="term" value="C:membrane"/>
    <property type="evidence" value="ECO:0007669"/>
    <property type="project" value="UniProtKB-SubCell"/>
</dbReference>
<dbReference type="InterPro" id="IPR004872">
    <property type="entry name" value="Lipoprotein_NlpA"/>
</dbReference>
<dbReference type="EMBL" id="LIWG01000004">
    <property type="protein sequence ID" value="MBE3607948.1"/>
    <property type="molecule type" value="Genomic_DNA"/>
</dbReference>
<accession>A0AAW3ZVY0</accession>
<evidence type="ECO:0000256" key="2">
    <source>
        <dbReference type="ARBA" id="ARBA00008973"/>
    </source>
</evidence>
<gene>
    <name evidence="7" type="ORF">CCAL9337_04280</name>
</gene>
<keyword evidence="4" id="KW-0472">Membrane</keyword>
<evidence type="ECO:0000313" key="8">
    <source>
        <dbReference type="Proteomes" id="UP000650616"/>
    </source>
</evidence>
<dbReference type="PANTHER" id="PTHR30429">
    <property type="entry name" value="D-METHIONINE-BINDING LIPOPROTEIN METQ"/>
    <property type="match status" value="1"/>
</dbReference>
<dbReference type="Pfam" id="PF03180">
    <property type="entry name" value="Lipoprotein_9"/>
    <property type="match status" value="1"/>
</dbReference>
<keyword evidence="3" id="KW-0732">Signal</keyword>
<dbReference type="PIRSF" id="PIRSF002854">
    <property type="entry name" value="MetQ"/>
    <property type="match status" value="1"/>
</dbReference>
<name>A0AAW3ZVY0_9BACT</name>
<keyword evidence="6" id="KW-0449">Lipoprotein</keyword>
<dbReference type="Gene3D" id="3.40.190.10">
    <property type="entry name" value="Periplasmic binding protein-like II"/>
    <property type="match status" value="2"/>
</dbReference>
<evidence type="ECO:0000256" key="5">
    <source>
        <dbReference type="ARBA" id="ARBA00023139"/>
    </source>
</evidence>
<evidence type="ECO:0000256" key="6">
    <source>
        <dbReference type="ARBA" id="ARBA00023288"/>
    </source>
</evidence>
<dbReference type="CDD" id="cd13597">
    <property type="entry name" value="PBP2_lipoprotein_Tp32"/>
    <property type="match status" value="1"/>
</dbReference>